<organism evidence="7">
    <name type="scientific">hydrothermal vent metagenome</name>
    <dbReference type="NCBI Taxonomy" id="652676"/>
    <lineage>
        <taxon>unclassified sequences</taxon>
        <taxon>metagenomes</taxon>
        <taxon>ecological metagenomes</taxon>
    </lineage>
</organism>
<dbReference type="GO" id="GO:0016787">
    <property type="term" value="F:hydrolase activity"/>
    <property type="evidence" value="ECO:0007669"/>
    <property type="project" value="UniProtKB-KW"/>
</dbReference>
<evidence type="ECO:0000259" key="6">
    <source>
        <dbReference type="Pfam" id="PF01850"/>
    </source>
</evidence>
<dbReference type="PANTHER" id="PTHR42740:SF1">
    <property type="entry name" value="RIBONUCLEASE VAPC3"/>
    <property type="match status" value="1"/>
</dbReference>
<evidence type="ECO:0000256" key="5">
    <source>
        <dbReference type="ARBA" id="ARBA00022842"/>
    </source>
</evidence>
<dbReference type="Gene3D" id="3.40.50.1010">
    <property type="entry name" value="5'-nuclease"/>
    <property type="match status" value="1"/>
</dbReference>
<evidence type="ECO:0000256" key="4">
    <source>
        <dbReference type="ARBA" id="ARBA00022801"/>
    </source>
</evidence>
<keyword evidence="4" id="KW-0378">Hydrolase</keyword>
<evidence type="ECO:0000256" key="3">
    <source>
        <dbReference type="ARBA" id="ARBA00022723"/>
    </source>
</evidence>
<dbReference type="GO" id="GO:0046872">
    <property type="term" value="F:metal ion binding"/>
    <property type="evidence" value="ECO:0007669"/>
    <property type="project" value="UniProtKB-KW"/>
</dbReference>
<dbReference type="InterPro" id="IPR002716">
    <property type="entry name" value="PIN_dom"/>
</dbReference>
<reference evidence="7" key="1">
    <citation type="submission" date="2018-06" db="EMBL/GenBank/DDBJ databases">
        <authorList>
            <person name="Zhirakovskaya E."/>
        </authorList>
    </citation>
    <scope>NUCLEOTIDE SEQUENCE</scope>
</reference>
<keyword evidence="1" id="KW-1277">Toxin-antitoxin system</keyword>
<dbReference type="EMBL" id="UOFO01000119">
    <property type="protein sequence ID" value="VAW87357.1"/>
    <property type="molecule type" value="Genomic_DNA"/>
</dbReference>
<dbReference type="Pfam" id="PF01850">
    <property type="entry name" value="PIN"/>
    <property type="match status" value="1"/>
</dbReference>
<accession>A0A3B0ZJ72</accession>
<dbReference type="GO" id="GO:0004540">
    <property type="term" value="F:RNA nuclease activity"/>
    <property type="evidence" value="ECO:0007669"/>
    <property type="project" value="TreeGrafter"/>
</dbReference>
<gene>
    <name evidence="7" type="ORF">MNBD_GAMMA16-283</name>
</gene>
<name>A0A3B0ZJ72_9ZZZZ</name>
<evidence type="ECO:0000256" key="2">
    <source>
        <dbReference type="ARBA" id="ARBA00022722"/>
    </source>
</evidence>
<dbReference type="InterPro" id="IPR029060">
    <property type="entry name" value="PIN-like_dom_sf"/>
</dbReference>
<protein>
    <recommendedName>
        <fullName evidence="6">PIN domain-containing protein</fullName>
    </recommendedName>
</protein>
<keyword evidence="5" id="KW-0460">Magnesium</keyword>
<sequence>MNGVLVDTSVWIDYFKGSNSSTDLDALIDENMIVTNDLILAELIPYLKIKKQIKVIKLLQEINRIPMEIDWEEIIEFQLKCLKSGANGVGIPDLIIAQNAKINNFKVYSLDKHFQLLKQVIKIKLY</sequence>
<evidence type="ECO:0000313" key="7">
    <source>
        <dbReference type="EMBL" id="VAW87357.1"/>
    </source>
</evidence>
<keyword evidence="2" id="KW-0540">Nuclease</keyword>
<evidence type="ECO:0000256" key="1">
    <source>
        <dbReference type="ARBA" id="ARBA00022649"/>
    </source>
</evidence>
<dbReference type="InterPro" id="IPR051749">
    <property type="entry name" value="PINc/VapC_TA_RNase"/>
</dbReference>
<feature type="domain" description="PIN" evidence="6">
    <location>
        <begin position="4"/>
        <end position="115"/>
    </location>
</feature>
<proteinExistence type="predicted"/>
<dbReference type="SUPFAM" id="SSF88723">
    <property type="entry name" value="PIN domain-like"/>
    <property type="match status" value="1"/>
</dbReference>
<dbReference type="AlphaFoldDB" id="A0A3B0ZJ72"/>
<dbReference type="PANTHER" id="PTHR42740">
    <property type="entry name" value="RIBONUCLEASE VAPC3"/>
    <property type="match status" value="1"/>
</dbReference>
<keyword evidence="3" id="KW-0479">Metal-binding</keyword>